<name>A0ABT5BL48_9BACT</name>
<dbReference type="RefSeq" id="WP_272009460.1">
    <property type="nucleotide sequence ID" value="NZ_JAQNDN010000027.1"/>
</dbReference>
<gene>
    <name evidence="1" type="ORF">POL58_44430</name>
</gene>
<evidence type="ECO:0000313" key="1">
    <source>
        <dbReference type="EMBL" id="MDC0674880.1"/>
    </source>
</evidence>
<sequence length="146" mass="15191">MNTATSAGRQEFYMLRAFLGAWSERAIRPIVSVAVGVVLLVGCGPGECKEAKPLIAEMRAAIDKRELTAAAATAEKLKAALEGGSSPELAVLKRQTAALLDALKKAEVVPTDASGLAARDLAAVNLGVAITTWQESAALVDTKICK</sequence>
<evidence type="ECO:0000313" key="2">
    <source>
        <dbReference type="Proteomes" id="UP001217838"/>
    </source>
</evidence>
<dbReference type="Proteomes" id="UP001217838">
    <property type="component" value="Unassembled WGS sequence"/>
</dbReference>
<comment type="caution">
    <text evidence="1">The sequence shown here is derived from an EMBL/GenBank/DDBJ whole genome shotgun (WGS) entry which is preliminary data.</text>
</comment>
<dbReference type="EMBL" id="JAQNDN010000027">
    <property type="protein sequence ID" value="MDC0674880.1"/>
    <property type="molecule type" value="Genomic_DNA"/>
</dbReference>
<keyword evidence="2" id="KW-1185">Reference proteome</keyword>
<accession>A0ABT5BL48</accession>
<reference evidence="1 2" key="1">
    <citation type="submission" date="2022-11" db="EMBL/GenBank/DDBJ databases">
        <title>Minimal conservation of predation-associated metabolite biosynthetic gene clusters underscores biosynthetic potential of Myxococcota including descriptions for ten novel species: Archangium lansinium sp. nov., Myxococcus landrumus sp. nov., Nannocystis bai.</title>
        <authorList>
            <person name="Ahearne A."/>
            <person name="Stevens C."/>
            <person name="Dowd S."/>
        </authorList>
    </citation>
    <scope>NUCLEOTIDE SEQUENCE [LARGE SCALE GENOMIC DNA]</scope>
    <source>
        <strain evidence="1 2">NCELM</strain>
    </source>
</reference>
<protein>
    <recommendedName>
        <fullName evidence="3">Lipoprotein</fullName>
    </recommendedName>
</protein>
<evidence type="ECO:0008006" key="3">
    <source>
        <dbReference type="Google" id="ProtNLM"/>
    </source>
</evidence>
<organism evidence="1 2">
    <name type="scientific">Nannocystis radixulma</name>
    <dbReference type="NCBI Taxonomy" id="2995305"/>
    <lineage>
        <taxon>Bacteria</taxon>
        <taxon>Pseudomonadati</taxon>
        <taxon>Myxococcota</taxon>
        <taxon>Polyangia</taxon>
        <taxon>Nannocystales</taxon>
        <taxon>Nannocystaceae</taxon>
        <taxon>Nannocystis</taxon>
    </lineage>
</organism>
<proteinExistence type="predicted"/>